<gene>
    <name evidence="3" type="ORF">AU14_14790</name>
</gene>
<dbReference type="PROSITE" id="PS51257">
    <property type="entry name" value="PROKAR_LIPOPROTEIN"/>
    <property type="match status" value="1"/>
</dbReference>
<keyword evidence="2" id="KW-0732">Signal</keyword>
<protein>
    <submittedName>
        <fullName evidence="3">Uncharacterized protein</fullName>
    </submittedName>
</protein>
<keyword evidence="4" id="KW-1185">Reference proteome</keyword>
<feature type="chain" id="PRO_5004874977" evidence="2">
    <location>
        <begin position="25"/>
        <end position="151"/>
    </location>
</feature>
<accession>W5YUK9</accession>
<dbReference type="HOGENOM" id="CLU_1729204_0_0_6"/>
<organism evidence="3 4">
    <name type="scientific">Marinobacter similis</name>
    <dbReference type="NCBI Taxonomy" id="1420916"/>
    <lineage>
        <taxon>Bacteria</taxon>
        <taxon>Pseudomonadati</taxon>
        <taxon>Pseudomonadota</taxon>
        <taxon>Gammaproteobacteria</taxon>
        <taxon>Pseudomonadales</taxon>
        <taxon>Marinobacteraceae</taxon>
        <taxon>Marinobacter</taxon>
    </lineage>
</organism>
<proteinExistence type="predicted"/>
<evidence type="ECO:0000256" key="2">
    <source>
        <dbReference type="SAM" id="SignalP"/>
    </source>
</evidence>
<reference evidence="3 4" key="1">
    <citation type="journal article" date="2014" name="Genome Announc.">
        <title>Draft Genome Sequences of Marinobacter similis A3d10T and Marinobacter salarius R9SW1T.</title>
        <authorList>
            <person name="Ivanova E.P."/>
            <person name="Ng H.J."/>
            <person name="Webb H.K."/>
            <person name="Feng G."/>
            <person name="Oshima K."/>
            <person name="Hattori M."/>
            <person name="Ohkuma M."/>
            <person name="Sergeev A.F."/>
            <person name="Mikhailov V.V."/>
            <person name="Crawford R.J."/>
            <person name="Sawabe T."/>
        </authorList>
    </citation>
    <scope>NUCLEOTIDE SEQUENCE [LARGE SCALE GENOMIC DNA]</scope>
    <source>
        <strain evidence="3 4">A3d10</strain>
    </source>
</reference>
<evidence type="ECO:0000313" key="3">
    <source>
        <dbReference type="EMBL" id="AHI30183.1"/>
    </source>
</evidence>
<dbReference type="AlphaFoldDB" id="W5YUK9"/>
<evidence type="ECO:0000256" key="1">
    <source>
        <dbReference type="SAM" id="MobiDB-lite"/>
    </source>
</evidence>
<dbReference type="STRING" id="1420916.AU14_14790"/>
<name>W5YUK9_9GAMM</name>
<feature type="signal peptide" evidence="2">
    <location>
        <begin position="1"/>
        <end position="24"/>
    </location>
</feature>
<dbReference type="EMBL" id="CP007151">
    <property type="protein sequence ID" value="AHI30183.1"/>
    <property type="molecule type" value="Genomic_DNA"/>
</dbReference>
<evidence type="ECO:0000313" key="4">
    <source>
        <dbReference type="Proteomes" id="UP000061489"/>
    </source>
</evidence>
<sequence>MSHKLCISLLLISLLMLSGCPGSGSSSGSNSTNDITDNSPGEPPGEEPPIEEPFEVGLFTLEETTMDQVHEALAGRRVLEDGSPVTCESLAQMYIDRIYAFNDAPQPANGLPVRGVLAINRWRLSRPGRWMPCMPAMTASVSVSCIACRYF</sequence>
<dbReference type="Proteomes" id="UP000061489">
    <property type="component" value="Chromosome"/>
</dbReference>
<feature type="region of interest" description="Disordered" evidence="1">
    <location>
        <begin position="23"/>
        <end position="51"/>
    </location>
</feature>
<dbReference type="RefSeq" id="WP_041341848.1">
    <property type="nucleotide sequence ID" value="NZ_CP007151.1"/>
</dbReference>
<dbReference type="KEGG" id="msx:AU14_14790"/>